<dbReference type="Proteomes" id="UP001210261">
    <property type="component" value="Unassembled WGS sequence"/>
</dbReference>
<keyword evidence="3" id="KW-1185">Reference proteome</keyword>
<evidence type="ECO:0000313" key="3">
    <source>
        <dbReference type="Proteomes" id="UP001210261"/>
    </source>
</evidence>
<organism evidence="2 3">
    <name type="scientific">Helicobacter ibis</name>
    <dbReference type="NCBI Taxonomy" id="2962633"/>
    <lineage>
        <taxon>Bacteria</taxon>
        <taxon>Pseudomonadati</taxon>
        <taxon>Campylobacterota</taxon>
        <taxon>Epsilonproteobacteria</taxon>
        <taxon>Campylobacterales</taxon>
        <taxon>Helicobacteraceae</taxon>
        <taxon>Helicobacter</taxon>
    </lineage>
</organism>
<dbReference type="EMBL" id="JAQHXR010000016">
    <property type="protein sequence ID" value="MDA3969703.1"/>
    <property type="molecule type" value="Genomic_DNA"/>
</dbReference>
<dbReference type="InterPro" id="IPR000640">
    <property type="entry name" value="EFG_V-like"/>
</dbReference>
<keyword evidence="2" id="KW-0648">Protein biosynthesis</keyword>
<dbReference type="SUPFAM" id="SSF54980">
    <property type="entry name" value="EF-G C-terminal domain-like"/>
    <property type="match status" value="1"/>
</dbReference>
<dbReference type="PANTHER" id="PTHR43512">
    <property type="entry name" value="TRANSLATION FACTOR GUF1-RELATED"/>
    <property type="match status" value="1"/>
</dbReference>
<dbReference type="CDD" id="cd03709">
    <property type="entry name" value="lepA_C"/>
    <property type="match status" value="1"/>
</dbReference>
<feature type="domain" description="Elongation factor EFG" evidence="1">
    <location>
        <begin position="1"/>
        <end position="78"/>
    </location>
</feature>
<comment type="caution">
    <text evidence="2">The sequence shown here is derived from an EMBL/GenBank/DDBJ whole genome shotgun (WGS) entry which is preliminary data.</text>
</comment>
<dbReference type="PANTHER" id="PTHR43512:SF4">
    <property type="entry name" value="TRANSLATION FACTOR GUF1 HOMOLOG, CHLOROPLASTIC"/>
    <property type="match status" value="1"/>
</dbReference>
<dbReference type="InterPro" id="IPR035647">
    <property type="entry name" value="EFG_III/V"/>
</dbReference>
<dbReference type="InterPro" id="IPR006297">
    <property type="entry name" value="EF-4"/>
</dbReference>
<evidence type="ECO:0000259" key="1">
    <source>
        <dbReference type="Pfam" id="PF00679"/>
    </source>
</evidence>
<dbReference type="Gene3D" id="3.30.70.240">
    <property type="match status" value="1"/>
</dbReference>
<evidence type="ECO:0000313" key="2">
    <source>
        <dbReference type="EMBL" id="MDA3969703.1"/>
    </source>
</evidence>
<protein>
    <submittedName>
        <fullName evidence="2">Elongation factor 4</fullName>
    </submittedName>
</protein>
<sequence length="91" mass="10473">IITPSEYLGNLITLLNRKRGMQVKMDYITPERVLLEYDIPLNEIVMDFYDKLKSLTKGYASFDYEPIEFRVGDLVKLDIKVAGENVDALSI</sequence>
<gene>
    <name evidence="2" type="ORF">PF021_08545</name>
</gene>
<proteinExistence type="predicted"/>
<feature type="non-terminal residue" evidence="2">
    <location>
        <position position="1"/>
    </location>
</feature>
<reference evidence="2 3" key="1">
    <citation type="submission" date="2023-01" db="EMBL/GenBank/DDBJ databases">
        <title>Description of Helicobacter ibis sp. nov. isolated from faecal droppings of black-faced ibis (Theristicus melanopis).</title>
        <authorList>
            <person name="Lopez-Cantillo M."/>
            <person name="Vidal-Veuthey B."/>
            <person name="Mella A."/>
            <person name="De La Haba R."/>
            <person name="Collado L."/>
        </authorList>
    </citation>
    <scope>NUCLEOTIDE SEQUENCE [LARGE SCALE GENOMIC DNA]</scope>
    <source>
        <strain evidence="2 3">A82</strain>
    </source>
</reference>
<feature type="non-terminal residue" evidence="2">
    <location>
        <position position="91"/>
    </location>
</feature>
<dbReference type="GO" id="GO:0003746">
    <property type="term" value="F:translation elongation factor activity"/>
    <property type="evidence" value="ECO:0007669"/>
    <property type="project" value="UniProtKB-KW"/>
</dbReference>
<accession>A0ABT4VG59</accession>
<dbReference type="InterPro" id="IPR035654">
    <property type="entry name" value="LepA_IV"/>
</dbReference>
<dbReference type="Pfam" id="PF00679">
    <property type="entry name" value="EFG_C"/>
    <property type="match status" value="1"/>
</dbReference>
<name>A0ABT4VG59_9HELI</name>
<keyword evidence="2" id="KW-0251">Elongation factor</keyword>